<feature type="non-terminal residue" evidence="3">
    <location>
        <position position="65"/>
    </location>
</feature>
<feature type="domain" description="Recombinase" evidence="2">
    <location>
        <begin position="12"/>
        <end position="48"/>
    </location>
</feature>
<reference evidence="3" key="1">
    <citation type="submission" date="2018-05" db="EMBL/GenBank/DDBJ databases">
        <authorList>
            <person name="Lanie J.A."/>
            <person name="Ng W.-L."/>
            <person name="Kazmierczak K.M."/>
            <person name="Andrzejewski T.M."/>
            <person name="Davidsen T.M."/>
            <person name="Wayne K.J."/>
            <person name="Tettelin H."/>
            <person name="Glass J.I."/>
            <person name="Rusch D."/>
            <person name="Podicherti R."/>
            <person name="Tsui H.-C.T."/>
            <person name="Winkler M.E."/>
        </authorList>
    </citation>
    <scope>NUCLEOTIDE SEQUENCE</scope>
</reference>
<feature type="region of interest" description="Disordered" evidence="1">
    <location>
        <begin position="39"/>
        <end position="65"/>
    </location>
</feature>
<accession>A0A382Y3A1</accession>
<protein>
    <recommendedName>
        <fullName evidence="2">Recombinase domain-containing protein</fullName>
    </recommendedName>
</protein>
<dbReference type="Pfam" id="PF07508">
    <property type="entry name" value="Recombinase"/>
    <property type="match status" value="1"/>
</dbReference>
<dbReference type="EMBL" id="UINC01172651">
    <property type="protein sequence ID" value="SVD77832.1"/>
    <property type="molecule type" value="Genomic_DNA"/>
</dbReference>
<evidence type="ECO:0000256" key="1">
    <source>
        <dbReference type="SAM" id="MobiDB-lite"/>
    </source>
</evidence>
<evidence type="ECO:0000259" key="2">
    <source>
        <dbReference type="Pfam" id="PF07508"/>
    </source>
</evidence>
<dbReference type="GO" id="GO:0003677">
    <property type="term" value="F:DNA binding"/>
    <property type="evidence" value="ECO:0007669"/>
    <property type="project" value="InterPro"/>
</dbReference>
<dbReference type="GO" id="GO:0000150">
    <property type="term" value="F:DNA strand exchange activity"/>
    <property type="evidence" value="ECO:0007669"/>
    <property type="project" value="InterPro"/>
</dbReference>
<organism evidence="3">
    <name type="scientific">marine metagenome</name>
    <dbReference type="NCBI Taxonomy" id="408172"/>
    <lineage>
        <taxon>unclassified sequences</taxon>
        <taxon>metagenomes</taxon>
        <taxon>ecological metagenomes</taxon>
    </lineage>
</organism>
<dbReference type="InterPro" id="IPR011109">
    <property type="entry name" value="DNA_bind_recombinase_dom"/>
</dbReference>
<name>A0A382Y3A1_9ZZZZ</name>
<gene>
    <name evidence="3" type="ORF">METZ01_LOCUS430686</name>
</gene>
<sequence>MYQLIKYLHDERQMGYRKISQFLNSVNIKTQRNKTFSNSSVHSILKRKKQREERIKNIRNKEYSV</sequence>
<feature type="compositionally biased region" description="Basic and acidic residues" evidence="1">
    <location>
        <begin position="50"/>
        <end position="65"/>
    </location>
</feature>
<evidence type="ECO:0000313" key="3">
    <source>
        <dbReference type="EMBL" id="SVD77832.1"/>
    </source>
</evidence>
<proteinExistence type="predicted"/>
<dbReference type="AlphaFoldDB" id="A0A382Y3A1"/>